<reference evidence="4 5" key="1">
    <citation type="submission" date="2015-06" db="EMBL/GenBank/DDBJ databases">
        <title>Draft genome of the ant-associated black yeast Phialophora attae CBS 131958.</title>
        <authorList>
            <person name="Moreno L.F."/>
            <person name="Stielow B.J."/>
            <person name="de Hoog S."/>
            <person name="Vicente V.A."/>
            <person name="Weiss V.A."/>
            <person name="de Vries M."/>
            <person name="Cruz L.M."/>
            <person name="Souza E.M."/>
        </authorList>
    </citation>
    <scope>NUCLEOTIDE SEQUENCE [LARGE SCALE GENOMIC DNA]</scope>
    <source>
        <strain evidence="4 5">CBS 131958</strain>
    </source>
</reference>
<dbReference type="RefSeq" id="XP_018003913.1">
    <property type="nucleotide sequence ID" value="XM_018146388.1"/>
</dbReference>
<dbReference type="InterPro" id="IPR050346">
    <property type="entry name" value="FMO-like"/>
</dbReference>
<dbReference type="PRINTS" id="PR00411">
    <property type="entry name" value="PNDRDTASEI"/>
</dbReference>
<name>A0A0N1H969_9EURO</name>
<dbReference type="Pfam" id="PF13738">
    <property type="entry name" value="Pyr_redox_3"/>
    <property type="match status" value="1"/>
</dbReference>
<keyword evidence="4" id="KW-0503">Monooxygenase</keyword>
<gene>
    <name evidence="4" type="ORF">AB675_6122</name>
</gene>
<dbReference type="InterPro" id="IPR036188">
    <property type="entry name" value="FAD/NAD-bd_sf"/>
</dbReference>
<accession>A0A0N1H969</accession>
<organism evidence="4 5">
    <name type="scientific">Cyphellophora attinorum</name>
    <dbReference type="NCBI Taxonomy" id="1664694"/>
    <lineage>
        <taxon>Eukaryota</taxon>
        <taxon>Fungi</taxon>
        <taxon>Dikarya</taxon>
        <taxon>Ascomycota</taxon>
        <taxon>Pezizomycotina</taxon>
        <taxon>Eurotiomycetes</taxon>
        <taxon>Chaetothyriomycetidae</taxon>
        <taxon>Chaetothyriales</taxon>
        <taxon>Cyphellophoraceae</taxon>
        <taxon>Cyphellophora</taxon>
    </lineage>
</organism>
<sequence>MVEEWDMIVVGAGWFGLAAAKVYHEFHPNEKLLVLEAEGSVGGTWSAGRIYPGLKSNNLLNSYEYPDLPMDEATYGVKENCHIPGAVLHRYLTDFAKKFGVFERTRFHTRVVELSESGQKGWALKVITSNNESTLTTKKIILATGLTSTPNIPQYPGLEHFTNPVFHAKDFCRNGDTVHMAKRVTVVGGAKSAYDVSWAYANSGAEVDLVIRPTGNGPVWLCPPWVMGGAKKLEKLLHTRWMTWFSPCPWGGEDGFSWVRNFLHGTVVGRFIVKQFWGGLADDVVKLNNYDAHEETKKLRPWNEPFWIGSGLSIHNYDSNFWDMVKKGQIKVHIADIDHLSGDPDTVHLDNGESFPADFLIMATGWKKEPQCNSSLDLVKQLATDADGEILKRFPRLADQPSLPFKPKNDPFRLYRFMVPPTRINDRNIAFAGLVSSVSTSICALAQGLWISAYLDGQLDRLAGSEDEVTQEVMIHTQWGRWRHPTGYGASLPDFVFDAIPYVDLMLRDLGLEINRKPSFWKHVTEPYAPPDYKGLVDEWKASH</sequence>
<dbReference type="Proteomes" id="UP000038010">
    <property type="component" value="Unassembled WGS sequence"/>
</dbReference>
<dbReference type="PANTHER" id="PTHR23023">
    <property type="entry name" value="DIMETHYLANILINE MONOOXYGENASE"/>
    <property type="match status" value="1"/>
</dbReference>
<dbReference type="Gene3D" id="3.50.50.60">
    <property type="entry name" value="FAD/NAD(P)-binding domain"/>
    <property type="match status" value="1"/>
</dbReference>
<dbReference type="OrthoDB" id="2915840at2759"/>
<comment type="caution">
    <text evidence="4">The sequence shown here is derived from an EMBL/GenBank/DDBJ whole genome shotgun (WGS) entry which is preliminary data.</text>
</comment>
<proteinExistence type="predicted"/>
<evidence type="ECO:0000256" key="1">
    <source>
        <dbReference type="ARBA" id="ARBA00022630"/>
    </source>
</evidence>
<keyword evidence="5" id="KW-1185">Reference proteome</keyword>
<evidence type="ECO:0000256" key="3">
    <source>
        <dbReference type="ARBA" id="ARBA00023002"/>
    </source>
</evidence>
<keyword evidence="2" id="KW-0274">FAD</keyword>
<dbReference type="VEuPathDB" id="FungiDB:AB675_6122"/>
<keyword evidence="1" id="KW-0285">Flavoprotein</keyword>
<dbReference type="GO" id="GO:0004497">
    <property type="term" value="F:monooxygenase activity"/>
    <property type="evidence" value="ECO:0007669"/>
    <property type="project" value="UniProtKB-KW"/>
</dbReference>
<evidence type="ECO:0000313" key="4">
    <source>
        <dbReference type="EMBL" id="KPI43950.1"/>
    </source>
</evidence>
<dbReference type="AlphaFoldDB" id="A0A0N1H969"/>
<evidence type="ECO:0000256" key="2">
    <source>
        <dbReference type="ARBA" id="ARBA00022827"/>
    </source>
</evidence>
<keyword evidence="3" id="KW-0560">Oxidoreductase</keyword>
<dbReference type="EMBL" id="LFJN01000004">
    <property type="protein sequence ID" value="KPI43950.1"/>
    <property type="molecule type" value="Genomic_DNA"/>
</dbReference>
<evidence type="ECO:0000313" key="5">
    <source>
        <dbReference type="Proteomes" id="UP000038010"/>
    </source>
</evidence>
<dbReference type="GeneID" id="28738268"/>
<dbReference type="SUPFAM" id="SSF51905">
    <property type="entry name" value="FAD/NAD(P)-binding domain"/>
    <property type="match status" value="2"/>
</dbReference>
<protein>
    <submittedName>
        <fullName evidence="4">4-hydroxyacetophenone monooxygenase</fullName>
    </submittedName>
</protein>